<sequence>MAERGEDNMWNLPSQYSRPDWQLGYLPNFQEGNHNSPSFTIIIIIVIPHEKTPSQVGRKSQLGKPHFCEEQASKVTQRNVRLVAWDTRTRFFALLVSSGGFHSRVFSPMLSTVRDSEYESGMLLRIVVP</sequence>
<gene>
    <name evidence="1" type="ORF">OSIN01602_LOCUS16252</name>
</gene>
<evidence type="ECO:0000313" key="1">
    <source>
        <dbReference type="EMBL" id="CAD9351949.1"/>
    </source>
</evidence>
<name>A0A7S2ERC3_TRICV</name>
<accession>A0A7S2ERC3</accession>
<dbReference type="AlphaFoldDB" id="A0A7S2ERC3"/>
<organism evidence="1">
    <name type="scientific">Trieres chinensis</name>
    <name type="common">Marine centric diatom</name>
    <name type="synonym">Odontella sinensis</name>
    <dbReference type="NCBI Taxonomy" id="1514140"/>
    <lineage>
        <taxon>Eukaryota</taxon>
        <taxon>Sar</taxon>
        <taxon>Stramenopiles</taxon>
        <taxon>Ochrophyta</taxon>
        <taxon>Bacillariophyta</taxon>
        <taxon>Mediophyceae</taxon>
        <taxon>Biddulphiophycidae</taxon>
        <taxon>Eupodiscales</taxon>
        <taxon>Parodontellaceae</taxon>
        <taxon>Trieres</taxon>
    </lineage>
</organism>
<reference evidence="1" key="1">
    <citation type="submission" date="2021-01" db="EMBL/GenBank/DDBJ databases">
        <authorList>
            <person name="Corre E."/>
            <person name="Pelletier E."/>
            <person name="Niang G."/>
            <person name="Scheremetjew M."/>
            <person name="Finn R."/>
            <person name="Kale V."/>
            <person name="Holt S."/>
            <person name="Cochrane G."/>
            <person name="Meng A."/>
            <person name="Brown T."/>
            <person name="Cohen L."/>
        </authorList>
    </citation>
    <scope>NUCLEOTIDE SEQUENCE</scope>
    <source>
        <strain evidence="1">Grunow 1884</strain>
    </source>
</reference>
<proteinExistence type="predicted"/>
<dbReference type="EMBL" id="HBGO01028215">
    <property type="protein sequence ID" value="CAD9351949.1"/>
    <property type="molecule type" value="Transcribed_RNA"/>
</dbReference>
<protein>
    <submittedName>
        <fullName evidence="1">Uncharacterized protein</fullName>
    </submittedName>
</protein>